<protein>
    <submittedName>
        <fullName evidence="1">Uncharacterized protein</fullName>
    </submittedName>
</protein>
<evidence type="ECO:0000313" key="1">
    <source>
        <dbReference type="EMBL" id="KAF3427744.1"/>
    </source>
</evidence>
<sequence length="189" mass="21386">MSSRLCSFILVHPRDKAADRCTTTSASVIHHHRSFGAIVSARMVVATRYSTNTPFFVAALLERVDDLPISWLVDRFALAAKMSVYGKETPISTKSDAIIRILNEMSLLELAFAERRIYNFMAVVTVAVRTFHRSAISELTFLWLVNSKLRSYKLCIYCPILNEKYCRQLSFDSPMSEQCTFCGARAGEI</sequence>
<dbReference type="AlphaFoldDB" id="A0A833RFA1"/>
<proteinExistence type="predicted"/>
<dbReference type="EMBL" id="WNWW01000247">
    <property type="protein sequence ID" value="KAF3427744.1"/>
    <property type="molecule type" value="Genomic_DNA"/>
</dbReference>
<comment type="caution">
    <text evidence="1">The sequence shown here is derived from an EMBL/GenBank/DDBJ whole genome shotgun (WGS) entry which is preliminary data.</text>
</comment>
<reference evidence="1" key="1">
    <citation type="submission" date="2019-11" db="EMBL/GenBank/DDBJ databases">
        <title>The nuclear and mitochondrial genomes of Frieseomelitta varia - a highly eusocial stingless bee (Meliponini) with a permanently sterile worker caste.</title>
        <authorList>
            <person name="Freitas F.C.P."/>
            <person name="Lourenco A.P."/>
            <person name="Nunes F.M.F."/>
            <person name="Paschoal A.R."/>
            <person name="Abreu F.C.P."/>
            <person name="Barbin F.O."/>
            <person name="Bataglia L."/>
            <person name="Cardoso-Junior C.A.M."/>
            <person name="Cervoni M.S."/>
            <person name="Silva S.R."/>
            <person name="Dalarmi F."/>
            <person name="Del Lama M.A."/>
            <person name="Depintor T.S."/>
            <person name="Ferreira K.M."/>
            <person name="Goria P.S."/>
            <person name="Jaskot M.C."/>
            <person name="Lago D.C."/>
            <person name="Luna-Lucena D."/>
            <person name="Moda L.M."/>
            <person name="Nascimento L."/>
            <person name="Pedrino M."/>
            <person name="Rabico F.O."/>
            <person name="Sanches F.C."/>
            <person name="Santos D.E."/>
            <person name="Santos C.G."/>
            <person name="Vieira J."/>
            <person name="Lopes T.F."/>
            <person name="Barchuk A.R."/>
            <person name="Hartfelder K."/>
            <person name="Simoes Z.L.P."/>
            <person name="Bitondi M.M.G."/>
            <person name="Pinheiro D.G."/>
        </authorList>
    </citation>
    <scope>NUCLEOTIDE SEQUENCE</scope>
    <source>
        <strain evidence="1">USP_RPSP 00005682</strain>
        <tissue evidence="1">Whole individual</tissue>
    </source>
</reference>
<evidence type="ECO:0000313" key="2">
    <source>
        <dbReference type="Proteomes" id="UP000655588"/>
    </source>
</evidence>
<accession>A0A833RFA1</accession>
<keyword evidence="2" id="KW-1185">Reference proteome</keyword>
<organism evidence="1 2">
    <name type="scientific">Frieseomelitta varia</name>
    <dbReference type="NCBI Taxonomy" id="561572"/>
    <lineage>
        <taxon>Eukaryota</taxon>
        <taxon>Metazoa</taxon>
        <taxon>Ecdysozoa</taxon>
        <taxon>Arthropoda</taxon>
        <taxon>Hexapoda</taxon>
        <taxon>Insecta</taxon>
        <taxon>Pterygota</taxon>
        <taxon>Neoptera</taxon>
        <taxon>Endopterygota</taxon>
        <taxon>Hymenoptera</taxon>
        <taxon>Apocrita</taxon>
        <taxon>Aculeata</taxon>
        <taxon>Apoidea</taxon>
        <taxon>Anthophila</taxon>
        <taxon>Apidae</taxon>
        <taxon>Frieseomelitta</taxon>
    </lineage>
</organism>
<name>A0A833RFA1_9HYME</name>
<dbReference type="Proteomes" id="UP000655588">
    <property type="component" value="Unassembled WGS sequence"/>
</dbReference>
<gene>
    <name evidence="1" type="ORF">E2986_11111</name>
</gene>